<protein>
    <submittedName>
        <fullName evidence="2">SMC5-SMC6 complex localization factor protein 1</fullName>
    </submittedName>
</protein>
<evidence type="ECO:0000259" key="1">
    <source>
        <dbReference type="Pfam" id="PF16770"/>
    </source>
</evidence>
<feature type="non-terminal residue" evidence="2">
    <location>
        <position position="85"/>
    </location>
</feature>
<feature type="domain" description="BRCT" evidence="1">
    <location>
        <begin position="4"/>
        <end position="53"/>
    </location>
</feature>
<reference evidence="2" key="1">
    <citation type="submission" date="2018-07" db="EMBL/GenBank/DDBJ databases">
        <title>Comparative genomics of catfishes provides insights into carnivory and benthic adaptation.</title>
        <authorList>
            <person name="Zhang Y."/>
            <person name="Wang D."/>
            <person name="Peng Z."/>
            <person name="Zheng S."/>
            <person name="Shao F."/>
            <person name="Tao W."/>
        </authorList>
    </citation>
    <scope>NUCLEOTIDE SEQUENCE</scope>
    <source>
        <strain evidence="2">Chongqing</strain>
    </source>
</reference>
<sequence>VYKETMTHLIVTKPLASEKFLAACAGGKWIVTPQYVLDSVKHKAWLPESSYELNFTANPNAPVIANPPQKWREKVARGIMSGAFQ</sequence>
<dbReference type="Pfam" id="PF16770">
    <property type="entry name" value="RTT107_BRCT_5"/>
    <property type="match status" value="1"/>
</dbReference>
<dbReference type="GO" id="GO:0006974">
    <property type="term" value="P:DNA damage response"/>
    <property type="evidence" value="ECO:0007669"/>
    <property type="project" value="TreeGrafter"/>
</dbReference>
<evidence type="ECO:0000313" key="2">
    <source>
        <dbReference type="EMBL" id="KAI5613258.1"/>
    </source>
</evidence>
<dbReference type="InterPro" id="IPR036420">
    <property type="entry name" value="BRCT_dom_sf"/>
</dbReference>
<dbReference type="GO" id="GO:0035861">
    <property type="term" value="C:site of double-strand break"/>
    <property type="evidence" value="ECO:0007669"/>
    <property type="project" value="TreeGrafter"/>
</dbReference>
<dbReference type="Gene3D" id="3.40.50.10190">
    <property type="entry name" value="BRCT domain"/>
    <property type="match status" value="1"/>
</dbReference>
<accession>A0AAD5FEQ6</accession>
<name>A0AAD5FEQ6_SILAS</name>
<dbReference type="InterPro" id="IPR042479">
    <property type="entry name" value="Slf1"/>
</dbReference>
<dbReference type="SUPFAM" id="SSF52113">
    <property type="entry name" value="BRCT domain"/>
    <property type="match status" value="1"/>
</dbReference>
<proteinExistence type="predicted"/>
<evidence type="ECO:0000313" key="3">
    <source>
        <dbReference type="Proteomes" id="UP001205998"/>
    </source>
</evidence>
<dbReference type="PANTHER" id="PTHR46677">
    <property type="entry name" value="SMC5-SMC6 COMPLEX LOCALIZATION FACTOR PROTEIN 1"/>
    <property type="match status" value="1"/>
</dbReference>
<dbReference type="EMBL" id="MU563244">
    <property type="protein sequence ID" value="KAI5613258.1"/>
    <property type="molecule type" value="Genomic_DNA"/>
</dbReference>
<dbReference type="Proteomes" id="UP001205998">
    <property type="component" value="Unassembled WGS sequence"/>
</dbReference>
<gene>
    <name evidence="2" type="ORF">C0J50_11618</name>
</gene>
<keyword evidence="3" id="KW-1185">Reference proteome</keyword>
<dbReference type="InterPro" id="IPR001357">
    <property type="entry name" value="BRCT_dom"/>
</dbReference>
<dbReference type="AlphaFoldDB" id="A0AAD5FEQ6"/>
<dbReference type="GO" id="GO:2000781">
    <property type="term" value="P:positive regulation of double-strand break repair"/>
    <property type="evidence" value="ECO:0007669"/>
    <property type="project" value="InterPro"/>
</dbReference>
<dbReference type="PANTHER" id="PTHR46677:SF1">
    <property type="entry name" value="SMC5-SMC6 COMPLEX LOCALIZATION FACTOR PROTEIN 1"/>
    <property type="match status" value="1"/>
</dbReference>
<comment type="caution">
    <text evidence="2">The sequence shown here is derived from an EMBL/GenBank/DDBJ whole genome shotgun (WGS) entry which is preliminary data.</text>
</comment>
<dbReference type="GO" id="GO:0005634">
    <property type="term" value="C:nucleus"/>
    <property type="evidence" value="ECO:0007669"/>
    <property type="project" value="TreeGrafter"/>
</dbReference>
<feature type="non-terminal residue" evidence="2">
    <location>
        <position position="1"/>
    </location>
</feature>
<dbReference type="GO" id="GO:1990166">
    <property type="term" value="P:protein localization to site of double-strand break"/>
    <property type="evidence" value="ECO:0007669"/>
    <property type="project" value="TreeGrafter"/>
</dbReference>
<organism evidence="2 3">
    <name type="scientific">Silurus asotus</name>
    <name type="common">Amur catfish</name>
    <name type="synonym">Parasilurus asotus</name>
    <dbReference type="NCBI Taxonomy" id="30991"/>
    <lineage>
        <taxon>Eukaryota</taxon>
        <taxon>Metazoa</taxon>
        <taxon>Chordata</taxon>
        <taxon>Craniata</taxon>
        <taxon>Vertebrata</taxon>
        <taxon>Euteleostomi</taxon>
        <taxon>Actinopterygii</taxon>
        <taxon>Neopterygii</taxon>
        <taxon>Teleostei</taxon>
        <taxon>Ostariophysi</taxon>
        <taxon>Siluriformes</taxon>
        <taxon>Siluridae</taxon>
        <taxon>Silurus</taxon>
    </lineage>
</organism>